<evidence type="ECO:0008006" key="5">
    <source>
        <dbReference type="Google" id="ProtNLM"/>
    </source>
</evidence>
<keyword evidence="2" id="KW-0732">Signal</keyword>
<sequence>MFTGRVVVKKLVALAAAATPVEDTCVPPCQLTGRREDQLVGSSLAGIVSPGLEFRRAGTAGLSPVLRHPAWRTTTAERPRELPRDSIGDTQWHSLKDGEHSD</sequence>
<dbReference type="Proteomes" id="UP001066276">
    <property type="component" value="Chromosome 4_2"/>
</dbReference>
<feature type="signal peptide" evidence="2">
    <location>
        <begin position="1"/>
        <end position="23"/>
    </location>
</feature>
<gene>
    <name evidence="3" type="ORF">NDU88_000990</name>
</gene>
<protein>
    <recommendedName>
        <fullName evidence="5">Secreted protein</fullName>
    </recommendedName>
</protein>
<evidence type="ECO:0000256" key="1">
    <source>
        <dbReference type="SAM" id="MobiDB-lite"/>
    </source>
</evidence>
<feature type="region of interest" description="Disordered" evidence="1">
    <location>
        <begin position="68"/>
        <end position="102"/>
    </location>
</feature>
<accession>A0AAV7SBM3</accession>
<feature type="compositionally biased region" description="Basic and acidic residues" evidence="1">
    <location>
        <begin position="75"/>
        <end position="87"/>
    </location>
</feature>
<name>A0AAV7SBM3_PLEWA</name>
<evidence type="ECO:0000313" key="3">
    <source>
        <dbReference type="EMBL" id="KAJ1160488.1"/>
    </source>
</evidence>
<organism evidence="3 4">
    <name type="scientific">Pleurodeles waltl</name>
    <name type="common">Iberian ribbed newt</name>
    <dbReference type="NCBI Taxonomy" id="8319"/>
    <lineage>
        <taxon>Eukaryota</taxon>
        <taxon>Metazoa</taxon>
        <taxon>Chordata</taxon>
        <taxon>Craniata</taxon>
        <taxon>Vertebrata</taxon>
        <taxon>Euteleostomi</taxon>
        <taxon>Amphibia</taxon>
        <taxon>Batrachia</taxon>
        <taxon>Caudata</taxon>
        <taxon>Salamandroidea</taxon>
        <taxon>Salamandridae</taxon>
        <taxon>Pleurodelinae</taxon>
        <taxon>Pleurodeles</taxon>
    </lineage>
</organism>
<feature type="chain" id="PRO_5043574705" description="Secreted protein" evidence="2">
    <location>
        <begin position="24"/>
        <end position="102"/>
    </location>
</feature>
<comment type="caution">
    <text evidence="3">The sequence shown here is derived from an EMBL/GenBank/DDBJ whole genome shotgun (WGS) entry which is preliminary data.</text>
</comment>
<keyword evidence="4" id="KW-1185">Reference proteome</keyword>
<reference evidence="3" key="1">
    <citation type="journal article" date="2022" name="bioRxiv">
        <title>Sequencing and chromosome-scale assembly of the giantPleurodeles waltlgenome.</title>
        <authorList>
            <person name="Brown T."/>
            <person name="Elewa A."/>
            <person name="Iarovenko S."/>
            <person name="Subramanian E."/>
            <person name="Araus A.J."/>
            <person name="Petzold A."/>
            <person name="Susuki M."/>
            <person name="Suzuki K.-i.T."/>
            <person name="Hayashi T."/>
            <person name="Toyoda A."/>
            <person name="Oliveira C."/>
            <person name="Osipova E."/>
            <person name="Leigh N.D."/>
            <person name="Simon A."/>
            <person name="Yun M.H."/>
        </authorList>
    </citation>
    <scope>NUCLEOTIDE SEQUENCE</scope>
    <source>
        <strain evidence="3">20211129_DDA</strain>
        <tissue evidence="3">Liver</tissue>
    </source>
</reference>
<evidence type="ECO:0000256" key="2">
    <source>
        <dbReference type="SAM" id="SignalP"/>
    </source>
</evidence>
<evidence type="ECO:0000313" key="4">
    <source>
        <dbReference type="Proteomes" id="UP001066276"/>
    </source>
</evidence>
<proteinExistence type="predicted"/>
<dbReference type="AlphaFoldDB" id="A0AAV7SBM3"/>
<dbReference type="EMBL" id="JANPWB010000008">
    <property type="protein sequence ID" value="KAJ1160488.1"/>
    <property type="molecule type" value="Genomic_DNA"/>
</dbReference>